<dbReference type="OrthoDB" id="9804312at2"/>
<evidence type="ECO:0000259" key="1">
    <source>
        <dbReference type="Pfam" id="PF08241"/>
    </source>
</evidence>
<keyword evidence="2" id="KW-0808">Transferase</keyword>
<dbReference type="SUPFAM" id="SSF53335">
    <property type="entry name" value="S-adenosyl-L-methionine-dependent methyltransferases"/>
    <property type="match status" value="1"/>
</dbReference>
<protein>
    <submittedName>
        <fullName evidence="2">Methyltransferase family protein</fullName>
    </submittedName>
</protein>
<dbReference type="Proteomes" id="UP000256429">
    <property type="component" value="Unassembled WGS sequence"/>
</dbReference>
<gene>
    <name evidence="2" type="ORF">BX611_0657</name>
</gene>
<dbReference type="GO" id="GO:0008757">
    <property type="term" value="F:S-adenosylmethionine-dependent methyltransferase activity"/>
    <property type="evidence" value="ECO:0007669"/>
    <property type="project" value="InterPro"/>
</dbReference>
<reference evidence="2 3" key="1">
    <citation type="submission" date="2018-08" db="EMBL/GenBank/DDBJ databases">
        <title>Genomic Encyclopedia of Type Strains, Phase III (KMG-III): the genomes of soil and plant-associated and newly described type strains.</title>
        <authorList>
            <person name="Whitman W."/>
        </authorList>
    </citation>
    <scope>NUCLEOTIDE SEQUENCE [LARGE SCALE GENOMIC DNA]</scope>
    <source>
        <strain evidence="2 3">325-5</strain>
    </source>
</reference>
<dbReference type="InterPro" id="IPR013216">
    <property type="entry name" value="Methyltransf_11"/>
</dbReference>
<dbReference type="Pfam" id="PF08241">
    <property type="entry name" value="Methyltransf_11"/>
    <property type="match status" value="1"/>
</dbReference>
<dbReference type="InterPro" id="IPR029063">
    <property type="entry name" value="SAM-dependent_MTases_sf"/>
</dbReference>
<dbReference type="GO" id="GO:0032259">
    <property type="term" value="P:methylation"/>
    <property type="evidence" value="ECO:0007669"/>
    <property type="project" value="UniProtKB-KW"/>
</dbReference>
<evidence type="ECO:0000313" key="2">
    <source>
        <dbReference type="EMBL" id="REE83368.1"/>
    </source>
</evidence>
<sequence length="205" mass="23437">MKEFWEDRYRNETFAYGIKPNEFFESILKNNNLKGAILLPAEGEGRNAVFAAKNGLNVTCLDISSEGKTKALKLASENNVTINYLIGEMSEFVFKENSFDVIALIYAHFSPSLKSEYHKKISRYLKKGGILILEGFSKEQLKINEEKNTELGPKNLEMLFSLEEIKSDFSNLETIEIKQEEIELNEGIYHKGKASVIRYIGKKHI</sequence>
<dbReference type="EMBL" id="QTTQ01000009">
    <property type="protein sequence ID" value="REE83368.1"/>
    <property type="molecule type" value="Genomic_DNA"/>
</dbReference>
<dbReference type="AlphaFoldDB" id="A0A3D9RV53"/>
<comment type="caution">
    <text evidence="2">The sequence shown here is derived from an EMBL/GenBank/DDBJ whole genome shotgun (WGS) entry which is preliminary data.</text>
</comment>
<accession>A0A3D9RV53</accession>
<keyword evidence="2" id="KW-0489">Methyltransferase</keyword>
<proteinExistence type="predicted"/>
<keyword evidence="3" id="KW-1185">Reference proteome</keyword>
<evidence type="ECO:0000313" key="3">
    <source>
        <dbReference type="Proteomes" id="UP000256429"/>
    </source>
</evidence>
<organism evidence="2 3">
    <name type="scientific">Lutibacter oceani</name>
    <dbReference type="NCBI Taxonomy" id="1853311"/>
    <lineage>
        <taxon>Bacteria</taxon>
        <taxon>Pseudomonadati</taxon>
        <taxon>Bacteroidota</taxon>
        <taxon>Flavobacteriia</taxon>
        <taxon>Flavobacteriales</taxon>
        <taxon>Flavobacteriaceae</taxon>
        <taxon>Lutibacter</taxon>
    </lineage>
</organism>
<name>A0A3D9RV53_9FLAO</name>
<feature type="domain" description="Methyltransferase type 11" evidence="1">
    <location>
        <begin position="43"/>
        <end position="133"/>
    </location>
</feature>
<dbReference type="CDD" id="cd02440">
    <property type="entry name" value="AdoMet_MTases"/>
    <property type="match status" value="1"/>
</dbReference>
<dbReference type="RefSeq" id="WP_115878033.1">
    <property type="nucleotide sequence ID" value="NZ_QTTQ01000009.1"/>
</dbReference>
<dbReference type="Gene3D" id="3.40.50.150">
    <property type="entry name" value="Vaccinia Virus protein VP39"/>
    <property type="match status" value="1"/>
</dbReference>